<proteinExistence type="predicted"/>
<dbReference type="Pfam" id="PF00072">
    <property type="entry name" value="Response_reg"/>
    <property type="match status" value="1"/>
</dbReference>
<evidence type="ECO:0000259" key="2">
    <source>
        <dbReference type="PROSITE" id="PS50110"/>
    </source>
</evidence>
<dbReference type="PANTHER" id="PTHR45228:SF1">
    <property type="entry name" value="CYCLIC DI-GMP PHOSPHODIESTERASE TM_0186"/>
    <property type="match status" value="1"/>
</dbReference>
<accession>A0ABR6YR87</accession>
<protein>
    <submittedName>
        <fullName evidence="5">Response regulator</fullName>
    </submittedName>
</protein>
<dbReference type="SMART" id="SM00448">
    <property type="entry name" value="REC"/>
    <property type="match status" value="1"/>
</dbReference>
<feature type="domain" description="HD" evidence="3">
    <location>
        <begin position="168"/>
        <end position="292"/>
    </location>
</feature>
<dbReference type="SUPFAM" id="SSF109604">
    <property type="entry name" value="HD-domain/PDEase-like"/>
    <property type="match status" value="1"/>
</dbReference>
<evidence type="ECO:0000259" key="3">
    <source>
        <dbReference type="PROSITE" id="PS51831"/>
    </source>
</evidence>
<feature type="domain" description="Response regulatory" evidence="2">
    <location>
        <begin position="2"/>
        <end position="119"/>
    </location>
</feature>
<sequence>MNVLVLDDAQINVTLLCLLLKKIDQCEAVSFVEPELALKWCDSHVPDLVMVDYMMPTMDGVEFIRRFRRLPGCHDIPVLMITANSELELRYQALDVGANDFLIKPIDKIEFLARTKNMLALRKSQRFLLDRASWLAVEVKKATTEIRARERETIFRLSKAADSRDPETGAHILRMANYSRIIAEYLGLPEEEQQLLLEAAPMHDLGKVGIPDSILLKPGKLTEDEFEIMKRHARMGYDILAGSASEMLQAGALIALSHHEKYDGTGYPDGLKAEEIPLLARIVAVADVFDALTSERPYKAAWDVHDALTFLKEGAGKHFDPGCINAFIAGWEQVLEIRNRYRDETSGSTVASQ</sequence>
<dbReference type="InterPro" id="IPR006674">
    <property type="entry name" value="HD_domain"/>
</dbReference>
<comment type="caution">
    <text evidence="5">The sequence shown here is derived from an EMBL/GenBank/DDBJ whole genome shotgun (WGS) entry which is preliminary data.</text>
</comment>
<dbReference type="Gene3D" id="3.40.50.2300">
    <property type="match status" value="1"/>
</dbReference>
<dbReference type="InterPro" id="IPR052020">
    <property type="entry name" value="Cyclic_di-GMP/3'3'-cGAMP_PDE"/>
</dbReference>
<gene>
    <name evidence="5" type="ORF">H8K27_14890</name>
</gene>
<evidence type="ECO:0000313" key="6">
    <source>
        <dbReference type="Proteomes" id="UP000613113"/>
    </source>
</evidence>
<dbReference type="InterPro" id="IPR003607">
    <property type="entry name" value="HD/PDEase_dom"/>
</dbReference>
<dbReference type="SUPFAM" id="SSF52172">
    <property type="entry name" value="CheY-like"/>
    <property type="match status" value="1"/>
</dbReference>
<dbReference type="Gene3D" id="1.10.3210.10">
    <property type="entry name" value="Hypothetical protein af1432"/>
    <property type="match status" value="1"/>
</dbReference>
<dbReference type="PANTHER" id="PTHR45228">
    <property type="entry name" value="CYCLIC DI-GMP PHOSPHODIESTERASE TM_0186-RELATED"/>
    <property type="match status" value="1"/>
</dbReference>
<dbReference type="EMBL" id="JACOGC010000007">
    <property type="protein sequence ID" value="MBC3886412.1"/>
    <property type="molecule type" value="Genomic_DNA"/>
</dbReference>
<dbReference type="Pfam" id="PF13487">
    <property type="entry name" value="HD_5"/>
    <property type="match status" value="1"/>
</dbReference>
<evidence type="ECO:0000256" key="1">
    <source>
        <dbReference type="PROSITE-ProRule" id="PRU00169"/>
    </source>
</evidence>
<dbReference type="InterPro" id="IPR011006">
    <property type="entry name" value="CheY-like_superfamily"/>
</dbReference>
<keyword evidence="6" id="KW-1185">Reference proteome</keyword>
<dbReference type="PROSITE" id="PS50110">
    <property type="entry name" value="RESPONSE_REGULATORY"/>
    <property type="match status" value="1"/>
</dbReference>
<keyword evidence="1" id="KW-0597">Phosphoprotein</keyword>
<feature type="modified residue" description="4-aspartylphosphate" evidence="1">
    <location>
        <position position="52"/>
    </location>
</feature>
<evidence type="ECO:0000313" key="5">
    <source>
        <dbReference type="EMBL" id="MBC3886412.1"/>
    </source>
</evidence>
<reference evidence="5 6" key="1">
    <citation type="submission" date="2020-08" db="EMBL/GenBank/DDBJ databases">
        <title>Novel species isolated from subtropical streams in China.</title>
        <authorList>
            <person name="Lu H."/>
        </authorList>
    </citation>
    <scope>NUCLEOTIDE SEQUENCE [LARGE SCALE GENOMIC DNA]</scope>
    <source>
        <strain evidence="5 6">FT31W</strain>
    </source>
</reference>
<dbReference type="CDD" id="cd00077">
    <property type="entry name" value="HDc"/>
    <property type="match status" value="1"/>
</dbReference>
<dbReference type="Proteomes" id="UP000613113">
    <property type="component" value="Unassembled WGS sequence"/>
</dbReference>
<dbReference type="PROSITE" id="PS51832">
    <property type="entry name" value="HD_GYP"/>
    <property type="match status" value="1"/>
</dbReference>
<dbReference type="InterPro" id="IPR001789">
    <property type="entry name" value="Sig_transdc_resp-reg_receiver"/>
</dbReference>
<feature type="domain" description="HD-GYP" evidence="4">
    <location>
        <begin position="146"/>
        <end position="343"/>
    </location>
</feature>
<name>A0ABR6YR87_9BURK</name>
<evidence type="ECO:0000259" key="4">
    <source>
        <dbReference type="PROSITE" id="PS51832"/>
    </source>
</evidence>
<dbReference type="PROSITE" id="PS51831">
    <property type="entry name" value="HD"/>
    <property type="match status" value="1"/>
</dbReference>
<organism evidence="5 6">
    <name type="scientific">Undibacterium griseum</name>
    <dbReference type="NCBI Taxonomy" id="2762295"/>
    <lineage>
        <taxon>Bacteria</taxon>
        <taxon>Pseudomonadati</taxon>
        <taxon>Pseudomonadota</taxon>
        <taxon>Betaproteobacteria</taxon>
        <taxon>Burkholderiales</taxon>
        <taxon>Oxalobacteraceae</taxon>
        <taxon>Undibacterium</taxon>
    </lineage>
</organism>
<dbReference type="SMART" id="SM00471">
    <property type="entry name" value="HDc"/>
    <property type="match status" value="1"/>
</dbReference>
<dbReference type="InterPro" id="IPR037522">
    <property type="entry name" value="HD_GYP_dom"/>
</dbReference>
<dbReference type="CDD" id="cd17551">
    <property type="entry name" value="REC_RpfG-like"/>
    <property type="match status" value="1"/>
</dbReference>